<proteinExistence type="predicted"/>
<evidence type="ECO:0000313" key="1">
    <source>
        <dbReference type="EMBL" id="PSK96032.1"/>
    </source>
</evidence>
<dbReference type="Proteomes" id="UP000240542">
    <property type="component" value="Unassembled WGS sequence"/>
</dbReference>
<dbReference type="AlphaFoldDB" id="A0A2P8DFN8"/>
<keyword evidence="2" id="KW-1185">Reference proteome</keyword>
<protein>
    <submittedName>
        <fullName evidence="1">Uncharacterized protein</fullName>
    </submittedName>
</protein>
<dbReference type="EMBL" id="PYGA01000013">
    <property type="protein sequence ID" value="PSK96032.1"/>
    <property type="molecule type" value="Genomic_DNA"/>
</dbReference>
<evidence type="ECO:0000313" key="2">
    <source>
        <dbReference type="Proteomes" id="UP000240542"/>
    </source>
</evidence>
<accession>A0A2P8DFN8</accession>
<name>A0A2P8DFN8_9ACTN</name>
<sequence>MTTMKTTADQVRAGQYIEVEGKSVRVLGVRPHNGGVRITVELTGDEGTVPVGFWSRAGTRLRVLPA</sequence>
<organism evidence="1 2">
    <name type="scientific">Murinocardiopsis flavida</name>
    <dbReference type="NCBI Taxonomy" id="645275"/>
    <lineage>
        <taxon>Bacteria</taxon>
        <taxon>Bacillati</taxon>
        <taxon>Actinomycetota</taxon>
        <taxon>Actinomycetes</taxon>
        <taxon>Streptosporangiales</taxon>
        <taxon>Nocardiopsidaceae</taxon>
        <taxon>Murinocardiopsis</taxon>
    </lineage>
</organism>
<reference evidence="1 2" key="1">
    <citation type="submission" date="2018-03" db="EMBL/GenBank/DDBJ databases">
        <title>Genomic Encyclopedia of Archaeal and Bacterial Type Strains, Phase II (KMG-II): from individual species to whole genera.</title>
        <authorList>
            <person name="Goeker M."/>
        </authorList>
    </citation>
    <scope>NUCLEOTIDE SEQUENCE [LARGE SCALE GENOMIC DNA]</scope>
    <source>
        <strain evidence="1 2">DSM 45312</strain>
    </source>
</reference>
<gene>
    <name evidence="1" type="ORF">CLV63_113195</name>
</gene>
<comment type="caution">
    <text evidence="1">The sequence shown here is derived from an EMBL/GenBank/DDBJ whole genome shotgun (WGS) entry which is preliminary data.</text>
</comment>